<evidence type="ECO:0000313" key="13">
    <source>
        <dbReference type="Proteomes" id="UP001390339"/>
    </source>
</evidence>
<keyword evidence="8" id="KW-0560">Oxidoreductase</keyword>
<evidence type="ECO:0000313" key="12">
    <source>
        <dbReference type="EMBL" id="KAK8867577.1"/>
    </source>
</evidence>
<sequence>MNKYSHNDNEHQLTRTRLHSRLLQVKAPAQLEALYPHLSNQLDSSLQELSDSVSLPAAQTLRRLVSNFMSFVFFGQVLTADEEFSDALLQYPRDMVKCMAAFQVTPSVISPLVHSVLTRRGKAMRIIQSKTFDCMGPGRLTWQEPEQTKSLTIMNTLVELTEGSDYWDAELLSQSLLGIWFAASHQPWMNLHFVLLELCARQDWQTTLRQELQQNQPLDYKVLEGLPLLDAFIKETVRLNPLDTLAIRRKALEPYDFSDHSLSVPAGATVCVSAYDLMHDSRTYAEPDAFDPARFLPRKDSSTTQQQRKFVEVSESFPVWGYGSLACPGRFHASLAMKMVLSGILLAFDISLEDPKARTKWHWETFAMPYESTKVIFKRRT</sequence>
<comment type="similarity">
    <text evidence="3">Belongs to the cytochrome P450 family.</text>
</comment>
<keyword evidence="13" id="KW-1185">Reference proteome</keyword>
<keyword evidence="6" id="KW-0479">Metal-binding</keyword>
<organism evidence="12 13">
    <name type="scientific">Apiospora arundinis</name>
    <dbReference type="NCBI Taxonomy" id="335852"/>
    <lineage>
        <taxon>Eukaryota</taxon>
        <taxon>Fungi</taxon>
        <taxon>Dikarya</taxon>
        <taxon>Ascomycota</taxon>
        <taxon>Pezizomycotina</taxon>
        <taxon>Sordariomycetes</taxon>
        <taxon>Xylariomycetidae</taxon>
        <taxon>Amphisphaeriales</taxon>
        <taxon>Apiosporaceae</taxon>
        <taxon>Apiospora</taxon>
    </lineage>
</organism>
<evidence type="ECO:0000256" key="4">
    <source>
        <dbReference type="ARBA" id="ARBA00022617"/>
    </source>
</evidence>
<dbReference type="InterPro" id="IPR002403">
    <property type="entry name" value="Cyt_P450_E_grp-IV"/>
</dbReference>
<proteinExistence type="inferred from homology"/>
<keyword evidence="7" id="KW-1133">Transmembrane helix</keyword>
<keyword evidence="9" id="KW-0408">Iron</keyword>
<evidence type="ECO:0000256" key="2">
    <source>
        <dbReference type="ARBA" id="ARBA00004370"/>
    </source>
</evidence>
<dbReference type="InterPro" id="IPR036396">
    <property type="entry name" value="Cyt_P450_sf"/>
</dbReference>
<protein>
    <submittedName>
        <fullName evidence="12">Cytochrome P450</fullName>
    </submittedName>
</protein>
<dbReference type="InterPro" id="IPR001128">
    <property type="entry name" value="Cyt_P450"/>
</dbReference>
<dbReference type="SUPFAM" id="SSF48264">
    <property type="entry name" value="Cytochrome P450"/>
    <property type="match status" value="1"/>
</dbReference>
<evidence type="ECO:0000256" key="3">
    <source>
        <dbReference type="ARBA" id="ARBA00010617"/>
    </source>
</evidence>
<comment type="cofactor">
    <cofactor evidence="1">
        <name>heme</name>
        <dbReference type="ChEBI" id="CHEBI:30413"/>
    </cofactor>
</comment>
<keyword evidence="4" id="KW-0349">Heme</keyword>
<reference evidence="12 13" key="1">
    <citation type="journal article" date="2024" name="IMA Fungus">
        <title>Apiospora arundinis, a panoply of carbohydrate-active enzymes and secondary metabolites.</title>
        <authorList>
            <person name="Sorensen T."/>
            <person name="Petersen C."/>
            <person name="Muurmann A.T."/>
            <person name="Christiansen J.V."/>
            <person name="Brundto M.L."/>
            <person name="Overgaard C.K."/>
            <person name="Boysen A.T."/>
            <person name="Wollenberg R.D."/>
            <person name="Larsen T.O."/>
            <person name="Sorensen J.L."/>
            <person name="Nielsen K.L."/>
            <person name="Sondergaard T.E."/>
        </authorList>
    </citation>
    <scope>NUCLEOTIDE SEQUENCE [LARGE SCALE GENOMIC DNA]</scope>
    <source>
        <strain evidence="12 13">AAU 773</strain>
    </source>
</reference>
<comment type="subcellular location">
    <subcellularLocation>
        <location evidence="2">Membrane</location>
    </subcellularLocation>
</comment>
<dbReference type="PANTHER" id="PTHR46206">
    <property type="entry name" value="CYTOCHROME P450"/>
    <property type="match status" value="1"/>
</dbReference>
<accession>A0ABR2IRW2</accession>
<keyword evidence="5" id="KW-0812">Transmembrane</keyword>
<name>A0ABR2IRW2_9PEZI</name>
<comment type="caution">
    <text evidence="12">The sequence shown here is derived from an EMBL/GenBank/DDBJ whole genome shotgun (WGS) entry which is preliminary data.</text>
</comment>
<keyword evidence="11" id="KW-0472">Membrane</keyword>
<dbReference type="PRINTS" id="PR00465">
    <property type="entry name" value="EP450IV"/>
</dbReference>
<dbReference type="Proteomes" id="UP001390339">
    <property type="component" value="Unassembled WGS sequence"/>
</dbReference>
<dbReference type="Gene3D" id="1.10.630.10">
    <property type="entry name" value="Cytochrome P450"/>
    <property type="match status" value="1"/>
</dbReference>
<evidence type="ECO:0000256" key="6">
    <source>
        <dbReference type="ARBA" id="ARBA00022723"/>
    </source>
</evidence>
<evidence type="ECO:0000256" key="11">
    <source>
        <dbReference type="ARBA" id="ARBA00023136"/>
    </source>
</evidence>
<evidence type="ECO:0000256" key="10">
    <source>
        <dbReference type="ARBA" id="ARBA00023033"/>
    </source>
</evidence>
<evidence type="ECO:0000256" key="9">
    <source>
        <dbReference type="ARBA" id="ARBA00023004"/>
    </source>
</evidence>
<keyword evidence="10" id="KW-0503">Monooxygenase</keyword>
<gene>
    <name evidence="12" type="ORF">PGQ11_006155</name>
</gene>
<dbReference type="CDD" id="cd11041">
    <property type="entry name" value="CYP503A1-like"/>
    <property type="match status" value="1"/>
</dbReference>
<evidence type="ECO:0000256" key="7">
    <source>
        <dbReference type="ARBA" id="ARBA00022989"/>
    </source>
</evidence>
<dbReference type="PANTHER" id="PTHR46206:SF5">
    <property type="entry name" value="P450, PUTATIVE (EUROFUNG)-RELATED"/>
    <property type="match status" value="1"/>
</dbReference>
<evidence type="ECO:0000256" key="5">
    <source>
        <dbReference type="ARBA" id="ARBA00022692"/>
    </source>
</evidence>
<dbReference type="EMBL" id="JAPCWZ010000004">
    <property type="protein sequence ID" value="KAK8867577.1"/>
    <property type="molecule type" value="Genomic_DNA"/>
</dbReference>
<evidence type="ECO:0000256" key="1">
    <source>
        <dbReference type="ARBA" id="ARBA00001971"/>
    </source>
</evidence>
<evidence type="ECO:0000256" key="8">
    <source>
        <dbReference type="ARBA" id="ARBA00023002"/>
    </source>
</evidence>
<dbReference type="Pfam" id="PF00067">
    <property type="entry name" value="p450"/>
    <property type="match status" value="1"/>
</dbReference>